<feature type="transmembrane region" description="Helical" evidence="10">
    <location>
        <begin position="12"/>
        <end position="34"/>
    </location>
</feature>
<proteinExistence type="inferred from homology"/>
<gene>
    <name evidence="12" type="ORF">L1O03_09545</name>
</gene>
<feature type="transmembrane region" description="Helical" evidence="10">
    <location>
        <begin position="75"/>
        <end position="94"/>
    </location>
</feature>
<evidence type="ECO:0000256" key="4">
    <source>
        <dbReference type="ARBA" id="ARBA00022719"/>
    </source>
</evidence>
<evidence type="ECO:0000256" key="6">
    <source>
        <dbReference type="ARBA" id="ARBA00023002"/>
    </source>
</evidence>
<dbReference type="Pfam" id="PF07884">
    <property type="entry name" value="VKOR"/>
    <property type="match status" value="1"/>
</dbReference>
<evidence type="ECO:0000313" key="13">
    <source>
        <dbReference type="Proteomes" id="UP001139336"/>
    </source>
</evidence>
<dbReference type="Proteomes" id="UP001139336">
    <property type="component" value="Unassembled WGS sequence"/>
</dbReference>
<sequence length="193" mass="21286">MSHPATSYRPTRAYAWGLVVLSALALLFSALLMYERVLTLEDPTHIPACTVNAYISCTDVMNTPQAAVLGNIPNALFGVIGYSAILALAVTMLSGFTPPRWMWLVMLAGFIVCAIFVHWLFYQSVFVIVALCPYCAIVWGATMAMLISTIVTVYRRRREAAGQDVSRDVLLPTVIWLVWAAAIAFLVVDRLVL</sequence>
<evidence type="ECO:0000313" key="12">
    <source>
        <dbReference type="EMBL" id="MCF4007410.1"/>
    </source>
</evidence>
<feature type="transmembrane region" description="Helical" evidence="10">
    <location>
        <begin position="101"/>
        <end position="121"/>
    </location>
</feature>
<feature type="transmembrane region" description="Helical" evidence="10">
    <location>
        <begin position="169"/>
        <end position="188"/>
    </location>
</feature>
<dbReference type="InterPro" id="IPR041714">
    <property type="entry name" value="VKOR_Actinobacteria"/>
</dbReference>
<evidence type="ECO:0000256" key="10">
    <source>
        <dbReference type="SAM" id="Phobius"/>
    </source>
</evidence>
<evidence type="ECO:0000259" key="11">
    <source>
        <dbReference type="SMART" id="SM00756"/>
    </source>
</evidence>
<organism evidence="12 13">
    <name type="scientific">Corynebacterium uropygiale</name>
    <dbReference type="NCBI Taxonomy" id="1775911"/>
    <lineage>
        <taxon>Bacteria</taxon>
        <taxon>Bacillati</taxon>
        <taxon>Actinomycetota</taxon>
        <taxon>Actinomycetes</taxon>
        <taxon>Mycobacteriales</taxon>
        <taxon>Corynebacteriaceae</taxon>
        <taxon>Corynebacterium</taxon>
    </lineage>
</organism>
<keyword evidence="5 10" id="KW-1133">Transmembrane helix</keyword>
<keyword evidence="6" id="KW-0560">Oxidoreductase</keyword>
<keyword evidence="8" id="KW-1015">Disulfide bond</keyword>
<keyword evidence="7 10" id="KW-0472">Membrane</keyword>
<protein>
    <submittedName>
        <fullName evidence="12">Vitamin K epoxide reductase family protein</fullName>
    </submittedName>
</protein>
<dbReference type="Gene3D" id="1.20.1440.130">
    <property type="entry name" value="VKOR domain"/>
    <property type="match status" value="1"/>
</dbReference>
<evidence type="ECO:0000256" key="8">
    <source>
        <dbReference type="ARBA" id="ARBA00023157"/>
    </source>
</evidence>
<reference evidence="12" key="1">
    <citation type="submission" date="2022-01" db="EMBL/GenBank/DDBJ databases">
        <title>Corynebacterium sp. nov isolated from isolated from the feces of the greater white-fronted geese (Anser albifrons) at Poyang Lake, PR China.</title>
        <authorList>
            <person name="Liu Q."/>
        </authorList>
    </citation>
    <scope>NUCLEOTIDE SEQUENCE</scope>
    <source>
        <strain evidence="12">JCM 32435</strain>
    </source>
</reference>
<accession>A0A9X1QUU1</accession>
<dbReference type="GO" id="GO:0016491">
    <property type="term" value="F:oxidoreductase activity"/>
    <property type="evidence" value="ECO:0007669"/>
    <property type="project" value="UniProtKB-KW"/>
</dbReference>
<evidence type="ECO:0000256" key="2">
    <source>
        <dbReference type="ARBA" id="ARBA00006214"/>
    </source>
</evidence>
<dbReference type="GO" id="GO:0016020">
    <property type="term" value="C:membrane"/>
    <property type="evidence" value="ECO:0007669"/>
    <property type="project" value="UniProtKB-SubCell"/>
</dbReference>
<dbReference type="GO" id="GO:0048038">
    <property type="term" value="F:quinone binding"/>
    <property type="evidence" value="ECO:0007669"/>
    <property type="project" value="UniProtKB-KW"/>
</dbReference>
<feature type="transmembrane region" description="Helical" evidence="10">
    <location>
        <begin position="127"/>
        <end position="148"/>
    </location>
</feature>
<evidence type="ECO:0000256" key="7">
    <source>
        <dbReference type="ARBA" id="ARBA00023136"/>
    </source>
</evidence>
<dbReference type="InterPro" id="IPR012932">
    <property type="entry name" value="VKOR"/>
</dbReference>
<keyword evidence="4" id="KW-0874">Quinone</keyword>
<evidence type="ECO:0000256" key="3">
    <source>
        <dbReference type="ARBA" id="ARBA00022692"/>
    </source>
</evidence>
<keyword evidence="13" id="KW-1185">Reference proteome</keyword>
<name>A0A9X1QUU1_9CORY</name>
<dbReference type="SMART" id="SM00756">
    <property type="entry name" value="VKc"/>
    <property type="match status" value="1"/>
</dbReference>
<keyword evidence="3 10" id="KW-0812">Transmembrane</keyword>
<feature type="domain" description="Vitamin K epoxide reductase" evidence="11">
    <location>
        <begin position="11"/>
        <end position="153"/>
    </location>
</feature>
<comment type="caution">
    <text evidence="12">The sequence shown here is derived from an EMBL/GenBank/DDBJ whole genome shotgun (WGS) entry which is preliminary data.</text>
</comment>
<keyword evidence="9" id="KW-0676">Redox-active center</keyword>
<comment type="subcellular location">
    <subcellularLocation>
        <location evidence="1">Membrane</location>
        <topology evidence="1">Multi-pass membrane protein</topology>
    </subcellularLocation>
</comment>
<dbReference type="AlphaFoldDB" id="A0A9X1QUU1"/>
<comment type="similarity">
    <text evidence="2">Belongs to the VKOR family.</text>
</comment>
<evidence type="ECO:0000256" key="9">
    <source>
        <dbReference type="ARBA" id="ARBA00023284"/>
    </source>
</evidence>
<evidence type="ECO:0000256" key="5">
    <source>
        <dbReference type="ARBA" id="ARBA00022989"/>
    </source>
</evidence>
<evidence type="ECO:0000256" key="1">
    <source>
        <dbReference type="ARBA" id="ARBA00004141"/>
    </source>
</evidence>
<dbReference type="RefSeq" id="WP_236119558.1">
    <property type="nucleotide sequence ID" value="NZ_JAKGSI010000005.1"/>
</dbReference>
<dbReference type="InterPro" id="IPR038354">
    <property type="entry name" value="VKOR_sf"/>
</dbReference>
<dbReference type="EMBL" id="JAKGSI010000005">
    <property type="protein sequence ID" value="MCF4007410.1"/>
    <property type="molecule type" value="Genomic_DNA"/>
</dbReference>
<dbReference type="CDD" id="cd12922">
    <property type="entry name" value="VKOR_5"/>
    <property type="match status" value="1"/>
</dbReference>